<dbReference type="EMBL" id="BAAABL010000059">
    <property type="protein sequence ID" value="GAA0306537.1"/>
    <property type="molecule type" value="Genomic_DNA"/>
</dbReference>
<reference evidence="1 2" key="1">
    <citation type="journal article" date="2019" name="Int. J. Syst. Evol. Microbiol.">
        <title>The Global Catalogue of Microorganisms (GCM) 10K type strain sequencing project: providing services to taxonomists for standard genome sequencing and annotation.</title>
        <authorList>
            <consortium name="The Broad Institute Genomics Platform"/>
            <consortium name="The Broad Institute Genome Sequencing Center for Infectious Disease"/>
            <person name="Wu L."/>
            <person name="Ma J."/>
        </authorList>
    </citation>
    <scope>NUCLEOTIDE SEQUENCE [LARGE SCALE GENOMIC DNA]</scope>
    <source>
        <strain evidence="1 2">JCM 16330</strain>
    </source>
</reference>
<accession>A0AAV3S9M5</accession>
<protein>
    <submittedName>
        <fullName evidence="1">Uncharacterized protein</fullName>
    </submittedName>
</protein>
<name>A0AAV3S9M5_9EURY</name>
<evidence type="ECO:0000313" key="2">
    <source>
        <dbReference type="Proteomes" id="UP001500837"/>
    </source>
</evidence>
<dbReference type="Proteomes" id="UP001500837">
    <property type="component" value="Unassembled WGS sequence"/>
</dbReference>
<dbReference type="AlphaFoldDB" id="A0AAV3S9M5"/>
<dbReference type="RefSeq" id="WP_211312139.1">
    <property type="nucleotide sequence ID" value="NZ_BAAABL010000059.1"/>
</dbReference>
<gene>
    <name evidence="1" type="ORF">GCM10009066_20440</name>
</gene>
<organism evidence="1 2">
    <name type="scientific">Halarchaeum salinum</name>
    <dbReference type="NCBI Taxonomy" id="489912"/>
    <lineage>
        <taxon>Archaea</taxon>
        <taxon>Methanobacteriati</taxon>
        <taxon>Methanobacteriota</taxon>
        <taxon>Stenosarchaea group</taxon>
        <taxon>Halobacteria</taxon>
        <taxon>Halobacteriales</taxon>
        <taxon>Halobacteriaceae</taxon>
    </lineage>
</organism>
<comment type="caution">
    <text evidence="1">The sequence shown here is derived from an EMBL/GenBank/DDBJ whole genome shotgun (WGS) entry which is preliminary data.</text>
</comment>
<sequence length="137" mass="14968">MSRPAYERRHDFLTENVTRTLRTPSNATLTLTAPRSAFHPATRAPLQPTSVPERYMNASVSPAVFVTPGAGATTLSLPYDASHVANDSDFALIRSLRYANDTHVDARIDTDANRVNATVTESGTYLVINETERSMAS</sequence>
<keyword evidence="2" id="KW-1185">Reference proteome</keyword>
<proteinExistence type="predicted"/>
<evidence type="ECO:0000313" key="1">
    <source>
        <dbReference type="EMBL" id="GAA0306537.1"/>
    </source>
</evidence>